<evidence type="ECO:0000256" key="1">
    <source>
        <dbReference type="ARBA" id="ARBA00004162"/>
    </source>
</evidence>
<evidence type="ECO:0000256" key="5">
    <source>
        <dbReference type="ARBA" id="ARBA00022527"/>
    </source>
</evidence>
<evidence type="ECO:0000256" key="18">
    <source>
        <dbReference type="PROSITE-ProRule" id="PRU10141"/>
    </source>
</evidence>
<dbReference type="SMART" id="SM00220">
    <property type="entry name" value="S_TKc"/>
    <property type="match status" value="1"/>
</dbReference>
<dbReference type="FunFam" id="3.80.10.10:FF:000101">
    <property type="entry name" value="LRR receptor-like serine/threonine-protein kinase ERECTA"/>
    <property type="match status" value="1"/>
</dbReference>
<keyword evidence="4" id="KW-1003">Cell membrane</keyword>
<keyword evidence="12" id="KW-0418">Kinase</keyword>
<dbReference type="PROSITE" id="PS50011">
    <property type="entry name" value="PROTEIN_KINASE_DOM"/>
    <property type="match status" value="1"/>
</dbReference>
<evidence type="ECO:0000313" key="21">
    <source>
        <dbReference type="EMBL" id="KAF8694614.1"/>
    </source>
</evidence>
<keyword evidence="22" id="KW-1185">Reference proteome</keyword>
<protein>
    <recommendedName>
        <fullName evidence="20">Protein kinase domain-containing protein</fullName>
    </recommendedName>
</protein>
<evidence type="ECO:0000256" key="9">
    <source>
        <dbReference type="ARBA" id="ARBA00022729"/>
    </source>
</evidence>
<evidence type="ECO:0000256" key="7">
    <source>
        <dbReference type="ARBA" id="ARBA00022679"/>
    </source>
</evidence>
<dbReference type="SUPFAM" id="SSF52058">
    <property type="entry name" value="L domain-like"/>
    <property type="match status" value="1"/>
</dbReference>
<feature type="binding site" evidence="18">
    <location>
        <position position="372"/>
    </location>
    <ligand>
        <name>ATP</name>
        <dbReference type="ChEBI" id="CHEBI:30616"/>
    </ligand>
</feature>
<feature type="domain" description="Protein kinase" evidence="20">
    <location>
        <begin position="339"/>
        <end position="530"/>
    </location>
</feature>
<dbReference type="InterPro" id="IPR032675">
    <property type="entry name" value="LRR_dom_sf"/>
</dbReference>
<dbReference type="InterPro" id="IPR017441">
    <property type="entry name" value="Protein_kinase_ATP_BS"/>
</dbReference>
<name>A0A835BKX2_9POAL</name>
<evidence type="ECO:0000256" key="19">
    <source>
        <dbReference type="SAM" id="SignalP"/>
    </source>
</evidence>
<comment type="subcellular location">
    <subcellularLocation>
        <location evidence="1">Cell membrane</location>
        <topology evidence="1">Single-pass membrane protein</topology>
    </subcellularLocation>
    <subcellularLocation>
        <location evidence="2">Membrane</location>
        <topology evidence="2">Single-pass type I membrane protein</topology>
    </subcellularLocation>
</comment>
<evidence type="ECO:0000256" key="4">
    <source>
        <dbReference type="ARBA" id="ARBA00022475"/>
    </source>
</evidence>
<accession>A0A835BKX2</accession>
<dbReference type="PANTHER" id="PTHR27008">
    <property type="entry name" value="OS04G0122200 PROTEIN"/>
    <property type="match status" value="1"/>
</dbReference>
<dbReference type="FunFam" id="3.30.200.20:FF:000432">
    <property type="entry name" value="LRR receptor-like serine/threonine-protein kinase EFR"/>
    <property type="match status" value="1"/>
</dbReference>
<dbReference type="PROSITE" id="PS00107">
    <property type="entry name" value="PROTEIN_KINASE_ATP"/>
    <property type="match status" value="1"/>
</dbReference>
<dbReference type="Pfam" id="PF08263">
    <property type="entry name" value="LRRNT_2"/>
    <property type="match status" value="1"/>
</dbReference>
<dbReference type="InterPro" id="IPR013210">
    <property type="entry name" value="LRR_N_plant-typ"/>
</dbReference>
<reference evidence="21" key="1">
    <citation type="submission" date="2020-07" db="EMBL/GenBank/DDBJ databases">
        <title>Genome sequence and genetic diversity analysis of an under-domesticated orphan crop, white fonio (Digitaria exilis).</title>
        <authorList>
            <person name="Bennetzen J.L."/>
            <person name="Chen S."/>
            <person name="Ma X."/>
            <person name="Wang X."/>
            <person name="Yssel A.E.J."/>
            <person name="Chaluvadi S.R."/>
            <person name="Johnson M."/>
            <person name="Gangashetty P."/>
            <person name="Hamidou F."/>
            <person name="Sanogo M.D."/>
            <person name="Zwaenepoel A."/>
            <person name="Wallace J."/>
            <person name="Van De Peer Y."/>
            <person name="Van Deynze A."/>
        </authorList>
    </citation>
    <scope>NUCLEOTIDE SEQUENCE</scope>
    <source>
        <tissue evidence="21">Leaves</tissue>
    </source>
</reference>
<proteinExistence type="inferred from homology"/>
<dbReference type="InterPro" id="IPR000719">
    <property type="entry name" value="Prot_kinase_dom"/>
</dbReference>
<keyword evidence="11 18" id="KW-0547">Nucleotide-binding</keyword>
<dbReference type="Gene3D" id="3.80.10.10">
    <property type="entry name" value="Ribonuclease Inhibitor"/>
    <property type="match status" value="2"/>
</dbReference>
<evidence type="ECO:0000313" key="22">
    <source>
        <dbReference type="Proteomes" id="UP000636709"/>
    </source>
</evidence>
<keyword evidence="15" id="KW-0472">Membrane</keyword>
<dbReference type="AlphaFoldDB" id="A0A835BKX2"/>
<dbReference type="GO" id="GO:0005524">
    <property type="term" value="F:ATP binding"/>
    <property type="evidence" value="ECO:0007669"/>
    <property type="project" value="UniProtKB-UniRule"/>
</dbReference>
<dbReference type="InterPro" id="IPR001611">
    <property type="entry name" value="Leu-rich_rpt"/>
</dbReference>
<evidence type="ECO:0000256" key="13">
    <source>
        <dbReference type="ARBA" id="ARBA00022840"/>
    </source>
</evidence>
<comment type="similarity">
    <text evidence="3">Belongs to the protein kinase superfamily. Ser/Thr protein kinase family.</text>
</comment>
<dbReference type="GO" id="GO:0004674">
    <property type="term" value="F:protein serine/threonine kinase activity"/>
    <property type="evidence" value="ECO:0007669"/>
    <property type="project" value="UniProtKB-KW"/>
</dbReference>
<evidence type="ECO:0000256" key="14">
    <source>
        <dbReference type="ARBA" id="ARBA00022989"/>
    </source>
</evidence>
<dbReference type="Pfam" id="PF13855">
    <property type="entry name" value="LRR_8"/>
    <property type="match status" value="1"/>
</dbReference>
<dbReference type="SUPFAM" id="SSF56112">
    <property type="entry name" value="Protein kinase-like (PK-like)"/>
    <property type="match status" value="1"/>
</dbReference>
<evidence type="ECO:0000256" key="15">
    <source>
        <dbReference type="ARBA" id="ARBA00023136"/>
    </source>
</evidence>
<dbReference type="InterPro" id="IPR008271">
    <property type="entry name" value="Ser/Thr_kinase_AS"/>
</dbReference>
<dbReference type="GO" id="GO:0005886">
    <property type="term" value="C:plasma membrane"/>
    <property type="evidence" value="ECO:0007669"/>
    <property type="project" value="UniProtKB-SubCell"/>
</dbReference>
<keyword evidence="7" id="KW-0808">Transferase</keyword>
<dbReference type="Proteomes" id="UP000636709">
    <property type="component" value="Unassembled WGS sequence"/>
</dbReference>
<feature type="chain" id="PRO_5032540305" description="Protein kinase domain-containing protein" evidence="19">
    <location>
        <begin position="20"/>
        <end position="530"/>
    </location>
</feature>
<evidence type="ECO:0000256" key="10">
    <source>
        <dbReference type="ARBA" id="ARBA00022737"/>
    </source>
</evidence>
<sequence length="530" mass="58012">MKLLCFFLLCLCSQALVSPRGNNCTDQLALLSFKSMLSSGPSSLLASWNTSNHFCSWPGVVCGHQQPVRVIALRMGTFNLSGLISPFLGNLSFLKELDLHGNQLVGKIPPELGHLGGLQVLNVSLNYLQGSIPVTLQVCAKLTSLDLSNNYLQGEIPSEMGTLKKLVFLNLEKNGLSGEIPQSLAGCFPSEIWLCTTIDYLLDNNFFDGIVPPEVGRLGALDWLQLNSNSLKAKEPKDWDFLSALTNCSQLQALQFSNNKFGGFLPRSLSNLSASLTTLILDGNTISGSIPEDIALFILLMLLKLLICRRKRKINTSTNSMQGYPMISYSQLVSATNGFSAINFLGSGSFGAVYKGELSGEEVESTKLIAVKVLKLQTPKAHKSFTTECEALRNTRHRNLVKIITICSGIDSTWDDFKAIVYDFMPNGSLESWLHQDANDHQAEQRYLNIYDRVTILLDVAYALDYLHCHGLKPVVHCDLKSSNVLLDADMVAHVGDFGLAKILVKRSSSLQQSTSSMGFRGTIGYAAPG</sequence>
<keyword evidence="16" id="KW-0675">Receptor</keyword>
<dbReference type="PANTHER" id="PTHR27008:SF588">
    <property type="entry name" value="RECEPTOR KINASE-LIKE PROTEIN XA21"/>
    <property type="match status" value="1"/>
</dbReference>
<evidence type="ECO:0000256" key="3">
    <source>
        <dbReference type="ARBA" id="ARBA00008684"/>
    </source>
</evidence>
<keyword evidence="17" id="KW-0325">Glycoprotein</keyword>
<evidence type="ECO:0000256" key="16">
    <source>
        <dbReference type="ARBA" id="ARBA00023170"/>
    </source>
</evidence>
<dbReference type="InterPro" id="IPR011009">
    <property type="entry name" value="Kinase-like_dom_sf"/>
</dbReference>
<keyword evidence="14" id="KW-1133">Transmembrane helix</keyword>
<evidence type="ECO:0000256" key="2">
    <source>
        <dbReference type="ARBA" id="ARBA00004479"/>
    </source>
</evidence>
<evidence type="ECO:0000256" key="6">
    <source>
        <dbReference type="ARBA" id="ARBA00022614"/>
    </source>
</evidence>
<evidence type="ECO:0000256" key="17">
    <source>
        <dbReference type="ARBA" id="ARBA00023180"/>
    </source>
</evidence>
<keyword evidence="6" id="KW-0433">Leucine-rich repeat</keyword>
<evidence type="ECO:0000256" key="12">
    <source>
        <dbReference type="ARBA" id="ARBA00022777"/>
    </source>
</evidence>
<dbReference type="PROSITE" id="PS00108">
    <property type="entry name" value="PROTEIN_KINASE_ST"/>
    <property type="match status" value="1"/>
</dbReference>
<keyword evidence="13 18" id="KW-0067">ATP-binding</keyword>
<keyword evidence="9 19" id="KW-0732">Signal</keyword>
<keyword evidence="5" id="KW-0723">Serine/threonine-protein kinase</keyword>
<keyword evidence="8" id="KW-0812">Transmembrane</keyword>
<organism evidence="21 22">
    <name type="scientific">Digitaria exilis</name>
    <dbReference type="NCBI Taxonomy" id="1010633"/>
    <lineage>
        <taxon>Eukaryota</taxon>
        <taxon>Viridiplantae</taxon>
        <taxon>Streptophyta</taxon>
        <taxon>Embryophyta</taxon>
        <taxon>Tracheophyta</taxon>
        <taxon>Spermatophyta</taxon>
        <taxon>Magnoliopsida</taxon>
        <taxon>Liliopsida</taxon>
        <taxon>Poales</taxon>
        <taxon>Poaceae</taxon>
        <taxon>PACMAD clade</taxon>
        <taxon>Panicoideae</taxon>
        <taxon>Panicodae</taxon>
        <taxon>Paniceae</taxon>
        <taxon>Anthephorinae</taxon>
        <taxon>Digitaria</taxon>
    </lineage>
</organism>
<evidence type="ECO:0000256" key="8">
    <source>
        <dbReference type="ARBA" id="ARBA00022692"/>
    </source>
</evidence>
<dbReference type="EMBL" id="JACEFO010001902">
    <property type="protein sequence ID" value="KAF8694614.1"/>
    <property type="molecule type" value="Genomic_DNA"/>
</dbReference>
<comment type="caution">
    <text evidence="21">The sequence shown here is derived from an EMBL/GenBank/DDBJ whole genome shotgun (WGS) entry which is preliminary data.</text>
</comment>
<dbReference type="InterPro" id="IPR051809">
    <property type="entry name" value="Plant_receptor-like_S/T_kinase"/>
</dbReference>
<dbReference type="Gene3D" id="3.30.200.20">
    <property type="entry name" value="Phosphorylase Kinase, domain 1"/>
    <property type="match status" value="1"/>
</dbReference>
<feature type="signal peptide" evidence="19">
    <location>
        <begin position="1"/>
        <end position="19"/>
    </location>
</feature>
<keyword evidence="10" id="KW-0677">Repeat</keyword>
<dbReference type="InterPro" id="IPR001245">
    <property type="entry name" value="Ser-Thr/Tyr_kinase_cat_dom"/>
</dbReference>
<dbReference type="Pfam" id="PF07714">
    <property type="entry name" value="PK_Tyr_Ser-Thr"/>
    <property type="match status" value="1"/>
</dbReference>
<dbReference type="Gene3D" id="1.10.510.10">
    <property type="entry name" value="Transferase(Phosphotransferase) domain 1"/>
    <property type="match status" value="1"/>
</dbReference>
<evidence type="ECO:0000259" key="20">
    <source>
        <dbReference type="PROSITE" id="PS50011"/>
    </source>
</evidence>
<gene>
    <name evidence="21" type="ORF">HU200_038143</name>
</gene>
<dbReference type="Pfam" id="PF00560">
    <property type="entry name" value="LRR_1"/>
    <property type="match status" value="3"/>
</dbReference>
<evidence type="ECO:0000256" key="11">
    <source>
        <dbReference type="ARBA" id="ARBA00022741"/>
    </source>
</evidence>
<dbReference type="OrthoDB" id="676979at2759"/>